<dbReference type="EMBL" id="KJ489401">
    <property type="protein sequence ID" value="AHZ10660.1"/>
    <property type="molecule type" value="Genomic_DNA"/>
</dbReference>
<proteinExistence type="predicted"/>
<dbReference type="InterPro" id="IPR055633">
    <property type="entry name" value="DUF7209"/>
</dbReference>
<dbReference type="Proteomes" id="UP000026906">
    <property type="component" value="Segment"/>
</dbReference>
<protein>
    <submittedName>
        <fullName evidence="1">Uncharacterized protein</fullName>
    </submittedName>
</protein>
<sequence length="76" mass="8418">MREFDVEVTLLNGAKWFLHFDHFHTAGITDKPEAVIGNAIRGSGSVVLEAFPAPNVKADAVYIVAQNIQSFKVVYR</sequence>
<evidence type="ECO:0000313" key="2">
    <source>
        <dbReference type="Proteomes" id="UP000026906"/>
    </source>
</evidence>
<dbReference type="RefSeq" id="YP_009036149.1">
    <property type="nucleotide sequence ID" value="NC_024211.1"/>
</dbReference>
<dbReference type="KEGG" id="vg:19525787"/>
<dbReference type="GeneID" id="19525787"/>
<keyword evidence="2" id="KW-1185">Reference proteome</keyword>
<evidence type="ECO:0000313" key="1">
    <source>
        <dbReference type="EMBL" id="AHZ10660.1"/>
    </source>
</evidence>
<name>A0A024B2K3_9CAUD</name>
<accession>A0A024B2K3</accession>
<dbReference type="Pfam" id="PF23839">
    <property type="entry name" value="DUF7209"/>
    <property type="match status" value="1"/>
</dbReference>
<reference evidence="2" key="1">
    <citation type="submission" date="2014-09" db="EMBL/GenBank/DDBJ databases">
        <authorList>
            <person name="Sauder A.B."/>
            <person name="McKenzie Q.R."/>
            <person name="Temple L.M."/>
            <person name="Alexis B.K."/>
            <person name="Al-Atrache Z."/>
            <person name="Lewis L.O."/>
            <person name="Loesser-Casey K.E."/>
            <person name="Mitchell K.J."/>
        </authorList>
    </citation>
    <scope>NUCLEOTIDE SEQUENCE [LARGE SCALE GENOMIC DNA]</scope>
</reference>
<organism evidence="1 2">
    <name type="scientific">Bacillus phage Megatron</name>
    <dbReference type="NCBI Taxonomy" id="1486661"/>
    <lineage>
        <taxon>Viruses</taxon>
        <taxon>Duplodnaviria</taxon>
        <taxon>Heunggongvirae</taxon>
        <taxon>Uroviricota</taxon>
        <taxon>Caudoviricetes</taxon>
        <taxon>Herelleviridae</taxon>
        <taxon>Bastillevirinae</taxon>
        <taxon>Wphvirus</taxon>
        <taxon>Wphvirus megatron</taxon>
    </lineage>
</organism>